<protein>
    <submittedName>
        <fullName evidence="2">Cys-tRNA(Pro) deacylase, prolyl-tRNA editing enzyme YbaK/EbsC</fullName>
    </submittedName>
</protein>
<dbReference type="GO" id="GO:0002161">
    <property type="term" value="F:aminoacyl-tRNA deacylase activity"/>
    <property type="evidence" value="ECO:0007669"/>
    <property type="project" value="InterPro"/>
</dbReference>
<dbReference type="InterPro" id="IPR036754">
    <property type="entry name" value="YbaK/aa-tRNA-synt-asso_dom_sf"/>
</dbReference>
<dbReference type="SUPFAM" id="SSF55826">
    <property type="entry name" value="YbaK/ProRS associated domain"/>
    <property type="match status" value="1"/>
</dbReference>
<dbReference type="Gene3D" id="3.90.960.10">
    <property type="entry name" value="YbaK/aminoacyl-tRNA synthetase-associated domain"/>
    <property type="match status" value="1"/>
</dbReference>
<evidence type="ECO:0000313" key="2">
    <source>
        <dbReference type="EMBL" id="SDY43584.1"/>
    </source>
</evidence>
<dbReference type="CDD" id="cd04333">
    <property type="entry name" value="ProX_deacylase"/>
    <property type="match status" value="1"/>
</dbReference>
<dbReference type="Pfam" id="PF04073">
    <property type="entry name" value="tRNA_edit"/>
    <property type="match status" value="1"/>
</dbReference>
<dbReference type="RefSeq" id="WP_176968224.1">
    <property type="nucleotide sequence ID" value="NZ_FNPV01000002.1"/>
</dbReference>
<accession>A0A1H3JWE1</accession>
<organism evidence="2 3">
    <name type="scientific">Tindallia californiensis</name>
    <dbReference type="NCBI Taxonomy" id="159292"/>
    <lineage>
        <taxon>Bacteria</taxon>
        <taxon>Bacillati</taxon>
        <taxon>Bacillota</taxon>
        <taxon>Clostridia</taxon>
        <taxon>Peptostreptococcales</taxon>
        <taxon>Tindalliaceae</taxon>
        <taxon>Tindallia</taxon>
    </lineage>
</organism>
<gene>
    <name evidence="2" type="ORF">SAMN05192546_102116</name>
</gene>
<dbReference type="Proteomes" id="UP000199230">
    <property type="component" value="Unassembled WGS sequence"/>
</dbReference>
<keyword evidence="3" id="KW-1185">Reference proteome</keyword>
<dbReference type="PANTHER" id="PTHR30411">
    <property type="entry name" value="CYTOPLASMIC PROTEIN"/>
    <property type="match status" value="1"/>
</dbReference>
<dbReference type="STRING" id="159292.SAMN05192546_102116"/>
<dbReference type="InterPro" id="IPR007214">
    <property type="entry name" value="YbaK/aa-tRNA-synth-assoc-dom"/>
</dbReference>
<reference evidence="2 3" key="1">
    <citation type="submission" date="2016-10" db="EMBL/GenBank/DDBJ databases">
        <authorList>
            <person name="de Groot N.N."/>
        </authorList>
    </citation>
    <scope>NUCLEOTIDE SEQUENCE [LARGE SCALE GENOMIC DNA]</scope>
    <source>
        <strain evidence="2 3">APO</strain>
    </source>
</reference>
<dbReference type="PANTHER" id="PTHR30411:SF1">
    <property type="entry name" value="CYTOPLASMIC PROTEIN"/>
    <property type="match status" value="1"/>
</dbReference>
<sequence length="164" mass="17498">MTDKERLDDMVEYIESLPINTKVIVFEPGSTKTAQMAADQLGVSVGQIAKSILFLAEETPVLVVTSGDAKINTSKIKKQLGIKPKMASKEECIEKTGFPPGGVCPFGLTNVQILLDSSMERFDTVYAAAGTSNTAVPITMAQLAEVTGGKVVDVCKYGKELPNV</sequence>
<feature type="domain" description="YbaK/aminoacyl-tRNA synthetase-associated" evidence="1">
    <location>
        <begin position="30"/>
        <end position="145"/>
    </location>
</feature>
<evidence type="ECO:0000259" key="1">
    <source>
        <dbReference type="Pfam" id="PF04073"/>
    </source>
</evidence>
<name>A0A1H3JWE1_9FIRM</name>
<evidence type="ECO:0000313" key="3">
    <source>
        <dbReference type="Proteomes" id="UP000199230"/>
    </source>
</evidence>
<proteinExistence type="predicted"/>
<dbReference type="EMBL" id="FNPV01000002">
    <property type="protein sequence ID" value="SDY43584.1"/>
    <property type="molecule type" value="Genomic_DNA"/>
</dbReference>
<dbReference type="AlphaFoldDB" id="A0A1H3JWE1"/>